<proteinExistence type="predicted"/>
<protein>
    <submittedName>
        <fullName evidence="2">Piwi-like protein 1</fullName>
    </submittedName>
</protein>
<comment type="caution">
    <text evidence="2">The sequence shown here is derived from an EMBL/GenBank/DDBJ whole genome shotgun (WGS) entry which is preliminary data.</text>
</comment>
<name>A0AAV3ZXJ2_9GAST</name>
<reference evidence="2 3" key="1">
    <citation type="journal article" date="2021" name="Elife">
        <title>Chloroplast acquisition without the gene transfer in kleptoplastic sea slugs, Plakobranchus ocellatus.</title>
        <authorList>
            <person name="Maeda T."/>
            <person name="Takahashi S."/>
            <person name="Yoshida T."/>
            <person name="Shimamura S."/>
            <person name="Takaki Y."/>
            <person name="Nagai Y."/>
            <person name="Toyoda A."/>
            <person name="Suzuki Y."/>
            <person name="Arimoto A."/>
            <person name="Ishii H."/>
            <person name="Satoh N."/>
            <person name="Nishiyama T."/>
            <person name="Hasebe M."/>
            <person name="Maruyama T."/>
            <person name="Minagawa J."/>
            <person name="Obokata J."/>
            <person name="Shigenobu S."/>
        </authorList>
    </citation>
    <scope>NUCLEOTIDE SEQUENCE [LARGE SCALE GENOMIC DNA]</scope>
</reference>
<feature type="region of interest" description="Disordered" evidence="1">
    <location>
        <begin position="1"/>
        <end position="130"/>
    </location>
</feature>
<dbReference type="AlphaFoldDB" id="A0AAV3ZXJ2"/>
<evidence type="ECO:0000313" key="2">
    <source>
        <dbReference type="EMBL" id="GFN99401.1"/>
    </source>
</evidence>
<dbReference type="Pfam" id="PF23278">
    <property type="entry name" value="Piwi_N"/>
    <property type="match status" value="1"/>
</dbReference>
<feature type="compositionally biased region" description="Low complexity" evidence="1">
    <location>
        <begin position="45"/>
        <end position="89"/>
    </location>
</feature>
<dbReference type="EMBL" id="BLXT01003003">
    <property type="protein sequence ID" value="GFN99401.1"/>
    <property type="molecule type" value="Genomic_DNA"/>
</dbReference>
<evidence type="ECO:0000256" key="1">
    <source>
        <dbReference type="SAM" id="MobiDB-lite"/>
    </source>
</evidence>
<feature type="compositionally biased region" description="Basic residues" evidence="1">
    <location>
        <begin position="9"/>
        <end position="18"/>
    </location>
</feature>
<organism evidence="2 3">
    <name type="scientific">Plakobranchus ocellatus</name>
    <dbReference type="NCBI Taxonomy" id="259542"/>
    <lineage>
        <taxon>Eukaryota</taxon>
        <taxon>Metazoa</taxon>
        <taxon>Spiralia</taxon>
        <taxon>Lophotrochozoa</taxon>
        <taxon>Mollusca</taxon>
        <taxon>Gastropoda</taxon>
        <taxon>Heterobranchia</taxon>
        <taxon>Euthyneura</taxon>
        <taxon>Panpulmonata</taxon>
        <taxon>Sacoglossa</taxon>
        <taxon>Placobranchoidea</taxon>
        <taxon>Plakobranchidae</taxon>
        <taxon>Plakobranchus</taxon>
    </lineage>
</organism>
<feature type="non-terminal residue" evidence="2">
    <location>
        <position position="226"/>
    </location>
</feature>
<dbReference type="Proteomes" id="UP000735302">
    <property type="component" value="Unassembled WGS sequence"/>
</dbReference>
<accession>A0AAV3ZXJ2</accession>
<sequence length="226" mass="23989">MSEPGQGRARGRGGRGRSRPQTAEQVVPGQAPAPSQPPPPGAAGAGQSAPPVGRGRARGMAARQAAAQQQQQQQVSQVQQQQAQAEAGGAMVGGRGVQRGGGRERPSGNGNGGPPTAQMAGMSLGERGDAPYTRRAPYEKYVERQWKDAAISSKGVKGDKCTLITNYFEVTLPSEFRIFQYHVDFKPAIENVRVKFAMIAALSDIIGETKCFDGGILYLCRKLQPD</sequence>
<evidence type="ECO:0000313" key="3">
    <source>
        <dbReference type="Proteomes" id="UP000735302"/>
    </source>
</evidence>
<keyword evidence="3" id="KW-1185">Reference proteome</keyword>
<feature type="compositionally biased region" description="Gly residues" evidence="1">
    <location>
        <begin position="90"/>
        <end position="100"/>
    </location>
</feature>
<gene>
    <name evidence="2" type="ORF">PoB_002590700</name>
</gene>